<dbReference type="EMBL" id="QFXD01000032">
    <property type="protein sequence ID" value="RDH93078.1"/>
    <property type="molecule type" value="Genomic_DNA"/>
</dbReference>
<comment type="caution">
    <text evidence="1">The sequence shown here is derived from an EMBL/GenBank/DDBJ whole genome shotgun (WGS) entry which is preliminary data.</text>
</comment>
<sequence length="91" mass="9534">METLGQDLSGLYQDQADETHKERVLTGLSGLLAQIDDPLLDAFAADIAAAQQAIADSTPATLVSALDMLAAALTPSTFVKIVVQFSTLLCL</sequence>
<evidence type="ECO:0000313" key="2">
    <source>
        <dbReference type="Proteomes" id="UP000255508"/>
    </source>
</evidence>
<accession>A0A370E0W5</accession>
<gene>
    <name evidence="1" type="ORF">DIZ79_01715</name>
</gene>
<organism evidence="1 2">
    <name type="scientific">endosymbiont of Lamellibrachia luymesi</name>
    <dbReference type="NCBI Taxonomy" id="2200907"/>
    <lineage>
        <taxon>Bacteria</taxon>
        <taxon>Pseudomonadati</taxon>
        <taxon>Pseudomonadota</taxon>
        <taxon>Gammaproteobacteria</taxon>
        <taxon>sulfur-oxidizing symbionts</taxon>
    </lineage>
</organism>
<proteinExistence type="predicted"/>
<name>A0A370E0W5_9GAMM</name>
<reference evidence="1 2" key="1">
    <citation type="journal article" date="2018" name="ISME J.">
        <title>Endosymbiont genomes yield clues of tubeworm success.</title>
        <authorList>
            <person name="Li Y."/>
            <person name="Liles M.R."/>
            <person name="Halanych K.M."/>
        </authorList>
    </citation>
    <scope>NUCLEOTIDE SEQUENCE [LARGE SCALE GENOMIC DNA]</scope>
    <source>
        <strain evidence="1">A1422</strain>
    </source>
</reference>
<dbReference type="AlphaFoldDB" id="A0A370E0W5"/>
<dbReference type="Proteomes" id="UP000255508">
    <property type="component" value="Unassembled WGS sequence"/>
</dbReference>
<evidence type="ECO:0000313" key="1">
    <source>
        <dbReference type="EMBL" id="RDH93078.1"/>
    </source>
</evidence>
<protein>
    <submittedName>
        <fullName evidence="1">Uncharacterized protein</fullName>
    </submittedName>
</protein>